<sequence>MLSGPKRLLITLLLFRASFAALLPDINSQSWLALPSMNKVLIEWGLIFMGIVFGYMLTSASASTET</sequence>
<proteinExistence type="predicted"/>
<reference evidence="2 3" key="1">
    <citation type="journal article" date="2010" name="Proc. Natl. Acad. Sci. U.S.A.">
        <title>A Nitrospira metagenome illuminates the physiology and evolution of globally important nitrite-oxidizing bacteria.</title>
        <authorList>
            <person name="Lucker S."/>
            <person name="Wagner M."/>
            <person name="Maixner F."/>
            <person name="Pelletier E."/>
            <person name="Koch H."/>
            <person name="Vacherie B."/>
            <person name="Rattei T."/>
            <person name="Sinninghe Damste J."/>
            <person name="Spieck E."/>
            <person name="Le Paslier D."/>
            <person name="Daims H."/>
        </authorList>
    </citation>
    <scope>NUCLEOTIDE SEQUENCE [LARGE SCALE GENOMIC DNA]</scope>
</reference>
<organism evidence="2 3">
    <name type="scientific">Nitrospira defluvii</name>
    <dbReference type="NCBI Taxonomy" id="330214"/>
    <lineage>
        <taxon>Bacteria</taxon>
        <taxon>Pseudomonadati</taxon>
        <taxon>Nitrospirota</taxon>
        <taxon>Nitrospiria</taxon>
        <taxon>Nitrospirales</taxon>
        <taxon>Nitrospiraceae</taxon>
        <taxon>Nitrospira</taxon>
    </lineage>
</organism>
<dbReference type="STRING" id="330214.NIDE1374"/>
<evidence type="ECO:0000256" key="1">
    <source>
        <dbReference type="SAM" id="Phobius"/>
    </source>
</evidence>
<dbReference type="AlphaFoldDB" id="D8PD15"/>
<feature type="transmembrane region" description="Helical" evidence="1">
    <location>
        <begin position="44"/>
        <end position="62"/>
    </location>
</feature>
<evidence type="ECO:0000313" key="2">
    <source>
        <dbReference type="EMBL" id="CBK41124.1"/>
    </source>
</evidence>
<name>D8PD15_9BACT</name>
<keyword evidence="1" id="KW-0812">Transmembrane</keyword>
<dbReference type="HOGENOM" id="CLU_2823100_0_0_0"/>
<dbReference type="Proteomes" id="UP000001660">
    <property type="component" value="Chromosome"/>
</dbReference>
<gene>
    <name evidence="2" type="ORF">NIDE1374</name>
</gene>
<keyword evidence="1" id="KW-1133">Transmembrane helix</keyword>
<accession>D8PD15</accession>
<dbReference type="KEGG" id="nde:NIDE1374"/>
<keyword evidence="3" id="KW-1185">Reference proteome</keyword>
<dbReference type="EMBL" id="FP929003">
    <property type="protein sequence ID" value="CBK41124.1"/>
    <property type="molecule type" value="Genomic_DNA"/>
</dbReference>
<keyword evidence="1" id="KW-0472">Membrane</keyword>
<evidence type="ECO:0000313" key="3">
    <source>
        <dbReference type="Proteomes" id="UP000001660"/>
    </source>
</evidence>
<protein>
    <submittedName>
        <fullName evidence="2">Uncharacterized protein</fullName>
    </submittedName>
</protein>